<reference evidence="3" key="1">
    <citation type="submission" date="2020-10" db="EMBL/GenBank/DDBJ databases">
        <authorList>
            <person name="Castelo-Branco R."/>
            <person name="Eusebio N."/>
            <person name="Adriana R."/>
            <person name="Vieira A."/>
            <person name="Brugerolle De Fraissinette N."/>
            <person name="Rezende De Castro R."/>
            <person name="Schneider M.P."/>
            <person name="Vasconcelos V."/>
            <person name="Leao P.N."/>
        </authorList>
    </citation>
    <scope>NUCLEOTIDE SEQUENCE</scope>
    <source>
        <strain evidence="3">LEGE 07157</strain>
    </source>
</reference>
<dbReference type="RefSeq" id="WP_194029482.1">
    <property type="nucleotide sequence ID" value="NZ_JADEWZ010000014.1"/>
</dbReference>
<feature type="domain" description="Ice-binding protein C-terminal" evidence="2">
    <location>
        <begin position="208"/>
        <end position="230"/>
    </location>
</feature>
<feature type="chain" id="PRO_5035186426" evidence="1">
    <location>
        <begin position="28"/>
        <end position="233"/>
    </location>
</feature>
<name>A0A8J7DWF0_9CYAN</name>
<evidence type="ECO:0000313" key="4">
    <source>
        <dbReference type="Proteomes" id="UP000654482"/>
    </source>
</evidence>
<proteinExistence type="predicted"/>
<feature type="signal peptide" evidence="1">
    <location>
        <begin position="1"/>
        <end position="27"/>
    </location>
</feature>
<dbReference type="Gene3D" id="2.40.128.590">
    <property type="entry name" value="CpcT/CpeT domain"/>
    <property type="match status" value="1"/>
</dbReference>
<keyword evidence="1" id="KW-0732">Signal</keyword>
<accession>A0A8J7DWF0</accession>
<sequence>MKSTLRPLKAGACAALLMATLTPSAAAATLSPSERVQQVADWFTGLFDNKTQVKNDSSIPFLTMENCAVSASGDGSSARYVHLEQYFGNTGRLLRSSAYEFSPSESGVDLSVFTYRDRASALGTCDRAMPTLDFSNLTLPSCDLMLDYKPNEFFGTNAPVGCPTSFPIPGSTVVSTVTISADAIDSLDTFILPTGGSIGTSIAFRPVSTPEPTMVLGLIAMGLMVVARKRQES</sequence>
<dbReference type="EMBL" id="JADEWZ010000014">
    <property type="protein sequence ID" value="MBE9116386.1"/>
    <property type="molecule type" value="Genomic_DNA"/>
</dbReference>
<evidence type="ECO:0000259" key="2">
    <source>
        <dbReference type="Pfam" id="PF07589"/>
    </source>
</evidence>
<evidence type="ECO:0000313" key="3">
    <source>
        <dbReference type="EMBL" id="MBE9116386.1"/>
    </source>
</evidence>
<organism evidence="3 4">
    <name type="scientific">Lusitaniella coriacea LEGE 07157</name>
    <dbReference type="NCBI Taxonomy" id="945747"/>
    <lineage>
        <taxon>Bacteria</taxon>
        <taxon>Bacillati</taxon>
        <taxon>Cyanobacteriota</taxon>
        <taxon>Cyanophyceae</taxon>
        <taxon>Spirulinales</taxon>
        <taxon>Lusitaniellaceae</taxon>
        <taxon>Lusitaniella</taxon>
    </lineage>
</organism>
<dbReference type="Pfam" id="PF07589">
    <property type="entry name" value="PEP-CTERM"/>
    <property type="match status" value="1"/>
</dbReference>
<dbReference type="GO" id="GO:0016829">
    <property type="term" value="F:lyase activity"/>
    <property type="evidence" value="ECO:0007669"/>
    <property type="project" value="InterPro"/>
</dbReference>
<dbReference type="Pfam" id="PF06206">
    <property type="entry name" value="CpeT"/>
    <property type="match status" value="1"/>
</dbReference>
<keyword evidence="4" id="KW-1185">Reference proteome</keyword>
<dbReference type="Proteomes" id="UP000654482">
    <property type="component" value="Unassembled WGS sequence"/>
</dbReference>
<gene>
    <name evidence="3" type="ORF">IQ249_10795</name>
</gene>
<dbReference type="InterPro" id="IPR038672">
    <property type="entry name" value="CpcT/CpeT_sf"/>
</dbReference>
<dbReference type="NCBIfam" id="TIGR02595">
    <property type="entry name" value="PEP_CTERM"/>
    <property type="match status" value="1"/>
</dbReference>
<dbReference type="InterPro" id="IPR013424">
    <property type="entry name" value="Ice-binding_C"/>
</dbReference>
<dbReference type="AlphaFoldDB" id="A0A8J7DWF0"/>
<protein>
    <submittedName>
        <fullName evidence="3">PEP-CTERM sorting domain-containing protein</fullName>
    </submittedName>
</protein>
<dbReference type="InterPro" id="IPR010404">
    <property type="entry name" value="CpcT/CpeT"/>
</dbReference>
<evidence type="ECO:0000256" key="1">
    <source>
        <dbReference type="SAM" id="SignalP"/>
    </source>
</evidence>
<comment type="caution">
    <text evidence="3">The sequence shown here is derived from an EMBL/GenBank/DDBJ whole genome shotgun (WGS) entry which is preliminary data.</text>
</comment>